<comment type="caution">
    <text evidence="2">The sequence shown here is derived from an EMBL/GenBank/DDBJ whole genome shotgun (WGS) entry which is preliminary data.</text>
</comment>
<evidence type="ECO:0000313" key="3">
    <source>
        <dbReference type="Proteomes" id="UP001151760"/>
    </source>
</evidence>
<feature type="compositionally biased region" description="Acidic residues" evidence="1">
    <location>
        <begin position="311"/>
        <end position="325"/>
    </location>
</feature>
<proteinExistence type="predicted"/>
<keyword evidence="3" id="KW-1185">Reference proteome</keyword>
<feature type="region of interest" description="Disordered" evidence="1">
    <location>
        <begin position="231"/>
        <end position="325"/>
    </location>
</feature>
<feature type="compositionally biased region" description="Basic and acidic residues" evidence="1">
    <location>
        <begin position="272"/>
        <end position="283"/>
    </location>
</feature>
<reference evidence="2" key="1">
    <citation type="journal article" date="2022" name="Int. J. Mol. Sci.">
        <title>Draft Genome of Tanacetum Coccineum: Genomic Comparison of Closely Related Tanacetum-Family Plants.</title>
        <authorList>
            <person name="Yamashiro T."/>
            <person name="Shiraishi A."/>
            <person name="Nakayama K."/>
            <person name="Satake H."/>
        </authorList>
    </citation>
    <scope>NUCLEOTIDE SEQUENCE</scope>
</reference>
<reference evidence="2" key="2">
    <citation type="submission" date="2022-01" db="EMBL/GenBank/DDBJ databases">
        <authorList>
            <person name="Yamashiro T."/>
            <person name="Shiraishi A."/>
            <person name="Satake H."/>
            <person name="Nakayama K."/>
        </authorList>
    </citation>
    <scope>NUCLEOTIDE SEQUENCE</scope>
</reference>
<sequence>MSRKFICNSFGSPSPRLKTYLHTSSSLTRKDAELMWKSFEIFSRSVLDFRIKNLMNLFLMKKLSHSSRNLATKEILDLLLRCIQTTCTNHENLSAIINKCLSGKTTYLDKIRLSRAQILWGIFTKAIIQHFISKDKSISMRNKMFMHTVKDDSVLGTLKFVAKSEDNQVYGALIPAQMINQKIQNSTAYKTYLAFATGAATPKKARKWKQPGSAPKKKAFTAKYPDVAKKPTGVLVKDTPGVSVSKKKTPTRAERNKGGSGDGAGFQLEVPDEPKGKSIDTHKGTGLKPWVLDVSKAGSSDSEYESWRVSDDDDDQQDDDERTNF</sequence>
<dbReference type="Proteomes" id="UP001151760">
    <property type="component" value="Unassembled WGS sequence"/>
</dbReference>
<organism evidence="2 3">
    <name type="scientific">Tanacetum coccineum</name>
    <dbReference type="NCBI Taxonomy" id="301880"/>
    <lineage>
        <taxon>Eukaryota</taxon>
        <taxon>Viridiplantae</taxon>
        <taxon>Streptophyta</taxon>
        <taxon>Embryophyta</taxon>
        <taxon>Tracheophyta</taxon>
        <taxon>Spermatophyta</taxon>
        <taxon>Magnoliopsida</taxon>
        <taxon>eudicotyledons</taxon>
        <taxon>Gunneridae</taxon>
        <taxon>Pentapetalae</taxon>
        <taxon>asterids</taxon>
        <taxon>campanulids</taxon>
        <taxon>Asterales</taxon>
        <taxon>Asteraceae</taxon>
        <taxon>Asteroideae</taxon>
        <taxon>Anthemideae</taxon>
        <taxon>Anthemidinae</taxon>
        <taxon>Tanacetum</taxon>
    </lineage>
</organism>
<accession>A0ABQ5HMX6</accession>
<evidence type="ECO:0000256" key="1">
    <source>
        <dbReference type="SAM" id="MobiDB-lite"/>
    </source>
</evidence>
<gene>
    <name evidence="2" type="ORF">Tco_1070319</name>
</gene>
<dbReference type="EMBL" id="BQNB010019745">
    <property type="protein sequence ID" value="GJT88602.1"/>
    <property type="molecule type" value="Genomic_DNA"/>
</dbReference>
<evidence type="ECO:0000313" key="2">
    <source>
        <dbReference type="EMBL" id="GJT88602.1"/>
    </source>
</evidence>
<name>A0ABQ5HMX6_9ASTR</name>
<protein>
    <submittedName>
        <fullName evidence="2">Uncharacterized protein</fullName>
    </submittedName>
</protein>